<dbReference type="STRING" id="157838.AN964_03350"/>
<dbReference type="PATRIC" id="fig|157838.3.peg.744"/>
<evidence type="ECO:0000313" key="3">
    <source>
        <dbReference type="Proteomes" id="UP000051888"/>
    </source>
</evidence>
<organism evidence="2 3">
    <name type="scientific">Heyndrickxia shackletonii</name>
    <dbReference type="NCBI Taxonomy" id="157838"/>
    <lineage>
        <taxon>Bacteria</taxon>
        <taxon>Bacillati</taxon>
        <taxon>Bacillota</taxon>
        <taxon>Bacilli</taxon>
        <taxon>Bacillales</taxon>
        <taxon>Bacillaceae</taxon>
        <taxon>Heyndrickxia</taxon>
    </lineage>
</organism>
<name>A0A0Q3WUJ1_9BACI</name>
<sequence>MHQEKISSQNQKSWSQSAYQSWVNRHGFPNEYAQTLKKDPVTDVSHYLPYMGDVKGKKIANLLGSKGNKAVSLALLGADMTVVDISHDNQKYALELANAAGVKIKYIVSDVLKIQEEEKLADFDYILLELGVLHYFVDLEPLFALIFNALKPGGVFILRDYHPYASKVVDMGENGNYFDETVIEGDVAYSSLLSERERSSLEKVLVRRWTLREIVTSVVQVGLEIKKLEEEKGVRWAFSDGAPAGIENRVPGLFTMITSKPLKE</sequence>
<accession>A0A0Q3WUJ1</accession>
<dbReference type="Gene3D" id="3.40.50.150">
    <property type="entry name" value="Vaccinia Virus protein VP39"/>
    <property type="match status" value="1"/>
</dbReference>
<dbReference type="InterPro" id="IPR029063">
    <property type="entry name" value="SAM-dependent_MTases_sf"/>
</dbReference>
<feature type="domain" description="Methyltransferase type 11" evidence="1">
    <location>
        <begin position="66"/>
        <end position="158"/>
    </location>
</feature>
<keyword evidence="3" id="KW-1185">Reference proteome</keyword>
<evidence type="ECO:0000259" key="1">
    <source>
        <dbReference type="Pfam" id="PF08241"/>
    </source>
</evidence>
<comment type="caution">
    <text evidence="2">The sequence shown here is derived from an EMBL/GenBank/DDBJ whole genome shotgun (WGS) entry which is preliminary data.</text>
</comment>
<dbReference type="GO" id="GO:0008757">
    <property type="term" value="F:S-adenosylmethionine-dependent methyltransferase activity"/>
    <property type="evidence" value="ECO:0007669"/>
    <property type="project" value="InterPro"/>
</dbReference>
<dbReference type="Pfam" id="PF08241">
    <property type="entry name" value="Methyltransf_11"/>
    <property type="match status" value="1"/>
</dbReference>
<dbReference type="RefSeq" id="WP_055738358.1">
    <property type="nucleotide sequence ID" value="NZ_JAAIWL010000046.1"/>
</dbReference>
<protein>
    <submittedName>
        <fullName evidence="2">Methyltransferase</fullName>
    </submittedName>
</protein>
<keyword evidence="2" id="KW-0808">Transferase</keyword>
<gene>
    <name evidence="2" type="ORF">AN964_03350</name>
</gene>
<evidence type="ECO:0000313" key="2">
    <source>
        <dbReference type="EMBL" id="KQL52659.1"/>
    </source>
</evidence>
<reference evidence="2 3" key="1">
    <citation type="submission" date="2015-09" db="EMBL/GenBank/DDBJ databases">
        <title>Genome sequencing project for genomic taxonomy and phylogenomics of Bacillus-like bacteria.</title>
        <authorList>
            <person name="Liu B."/>
            <person name="Wang J."/>
            <person name="Zhu Y."/>
            <person name="Liu G."/>
            <person name="Chen Q."/>
            <person name="Chen Z."/>
            <person name="Lan J."/>
            <person name="Che J."/>
            <person name="Ge C."/>
            <person name="Shi H."/>
            <person name="Pan Z."/>
            <person name="Liu X."/>
        </authorList>
    </citation>
    <scope>NUCLEOTIDE SEQUENCE [LARGE SCALE GENOMIC DNA]</scope>
    <source>
        <strain evidence="2 3">LMG 18435</strain>
    </source>
</reference>
<dbReference type="CDD" id="cd02440">
    <property type="entry name" value="AdoMet_MTases"/>
    <property type="match status" value="1"/>
</dbReference>
<dbReference type="GO" id="GO:0032259">
    <property type="term" value="P:methylation"/>
    <property type="evidence" value="ECO:0007669"/>
    <property type="project" value="UniProtKB-KW"/>
</dbReference>
<dbReference type="SUPFAM" id="SSF53335">
    <property type="entry name" value="S-adenosyl-L-methionine-dependent methyltransferases"/>
    <property type="match status" value="1"/>
</dbReference>
<dbReference type="OrthoDB" id="8385759at2"/>
<dbReference type="AlphaFoldDB" id="A0A0Q3WUJ1"/>
<dbReference type="Proteomes" id="UP000051888">
    <property type="component" value="Unassembled WGS sequence"/>
</dbReference>
<dbReference type="EMBL" id="LJJC01000004">
    <property type="protein sequence ID" value="KQL52659.1"/>
    <property type="molecule type" value="Genomic_DNA"/>
</dbReference>
<proteinExistence type="predicted"/>
<keyword evidence="2" id="KW-0489">Methyltransferase</keyword>
<dbReference type="InterPro" id="IPR013216">
    <property type="entry name" value="Methyltransf_11"/>
</dbReference>